<dbReference type="PANTHER" id="PTHR47964:SF1">
    <property type="entry name" value="ATP-DEPENDENT DNA HELICASE HOMOLOG RECG, CHLOROPLASTIC"/>
    <property type="match status" value="1"/>
</dbReference>
<dbReference type="Gene3D" id="3.40.50.11180">
    <property type="match status" value="1"/>
</dbReference>
<keyword evidence="5 13" id="KW-0378">Hydrolase</keyword>
<dbReference type="Gene3D" id="2.40.10.170">
    <property type="match status" value="1"/>
</dbReference>
<dbReference type="AlphaFoldDB" id="A0A212LAA0"/>
<dbReference type="Gene3D" id="3.30.2060.10">
    <property type="entry name" value="Penicillin-binding protein 1b domain"/>
    <property type="match status" value="1"/>
</dbReference>
<proteinExistence type="inferred from homology"/>
<evidence type="ECO:0000256" key="11">
    <source>
        <dbReference type="ARBA" id="ARBA00061399"/>
    </source>
</evidence>
<evidence type="ECO:0000259" key="14">
    <source>
        <dbReference type="PROSITE" id="PS51192"/>
    </source>
</evidence>
<dbReference type="EMBL" id="FMJC01000002">
    <property type="protein sequence ID" value="SCM74491.1"/>
    <property type="molecule type" value="Genomic_DNA"/>
</dbReference>
<comment type="function">
    <text evidence="13">Couples transcription and DNA repair by recognizing RNA polymerase (RNAP) stalled at DNA lesions. Mediates ATP-dependent release of RNAP and its truncated transcript from the DNA, and recruitment of nucleotide excision repair machinery to the damaged site.</text>
</comment>
<evidence type="ECO:0000256" key="1">
    <source>
        <dbReference type="ARBA" id="ARBA00004496"/>
    </source>
</evidence>
<evidence type="ECO:0000256" key="13">
    <source>
        <dbReference type="HAMAP-Rule" id="MF_00969"/>
    </source>
</evidence>
<keyword evidence="4 13" id="KW-0227">DNA damage</keyword>
<dbReference type="HAMAP" id="MF_00969">
    <property type="entry name" value="TRCF"/>
    <property type="match status" value="1"/>
</dbReference>
<dbReference type="GO" id="GO:0003684">
    <property type="term" value="F:damaged DNA binding"/>
    <property type="evidence" value="ECO:0007669"/>
    <property type="project" value="InterPro"/>
</dbReference>
<dbReference type="InterPro" id="IPR047112">
    <property type="entry name" value="RecG/Mfd"/>
</dbReference>
<dbReference type="GO" id="GO:0005524">
    <property type="term" value="F:ATP binding"/>
    <property type="evidence" value="ECO:0007669"/>
    <property type="project" value="UniProtKB-UniRule"/>
</dbReference>
<dbReference type="NCBIfam" id="TIGR00580">
    <property type="entry name" value="mfd"/>
    <property type="match status" value="1"/>
</dbReference>
<keyword evidence="2 13" id="KW-0963">Cytoplasm</keyword>
<dbReference type="GO" id="GO:0005737">
    <property type="term" value="C:cytoplasm"/>
    <property type="evidence" value="ECO:0007669"/>
    <property type="project" value="UniProtKB-SubCell"/>
</dbReference>
<evidence type="ECO:0000256" key="8">
    <source>
        <dbReference type="ARBA" id="ARBA00023125"/>
    </source>
</evidence>
<keyword evidence="7 13" id="KW-0067">ATP-binding</keyword>
<dbReference type="InterPro" id="IPR011545">
    <property type="entry name" value="DEAD/DEAH_box_helicase_dom"/>
</dbReference>
<evidence type="ECO:0000256" key="5">
    <source>
        <dbReference type="ARBA" id="ARBA00022801"/>
    </source>
</evidence>
<dbReference type="SMART" id="SM00487">
    <property type="entry name" value="DEXDc"/>
    <property type="match status" value="1"/>
</dbReference>
<dbReference type="Pfam" id="PF02559">
    <property type="entry name" value="CarD_TRCF_RID"/>
    <property type="match status" value="1"/>
</dbReference>
<evidence type="ECO:0000256" key="10">
    <source>
        <dbReference type="ARBA" id="ARBA00061104"/>
    </source>
</evidence>
<dbReference type="PROSITE" id="PS51192">
    <property type="entry name" value="HELICASE_ATP_BIND_1"/>
    <property type="match status" value="1"/>
</dbReference>
<organism evidence="16">
    <name type="scientific">uncultured Desulfovibrio sp</name>
    <dbReference type="NCBI Taxonomy" id="167968"/>
    <lineage>
        <taxon>Bacteria</taxon>
        <taxon>Pseudomonadati</taxon>
        <taxon>Thermodesulfobacteriota</taxon>
        <taxon>Desulfovibrionia</taxon>
        <taxon>Desulfovibrionales</taxon>
        <taxon>Desulfovibrionaceae</taxon>
        <taxon>Desulfovibrio</taxon>
        <taxon>environmental samples</taxon>
    </lineage>
</organism>
<dbReference type="InterPro" id="IPR036101">
    <property type="entry name" value="CarD-like/TRCF_RID_sf"/>
</dbReference>
<dbReference type="InterPro" id="IPR014001">
    <property type="entry name" value="Helicase_ATP-bd"/>
</dbReference>
<evidence type="ECO:0000256" key="2">
    <source>
        <dbReference type="ARBA" id="ARBA00022490"/>
    </source>
</evidence>
<gene>
    <name evidence="13 16" type="primary">mfd</name>
    <name evidence="16" type="ORF">KL86DES1_21973</name>
</gene>
<dbReference type="Gene3D" id="3.90.1150.50">
    <property type="entry name" value="Transcription-repair-coupling factor, D7 domain"/>
    <property type="match status" value="1"/>
</dbReference>
<accession>A0A212LAA0</accession>
<comment type="similarity">
    <text evidence="11 13">In the C-terminal section; belongs to the helicase family. RecG subfamily.</text>
</comment>
<dbReference type="InterPro" id="IPR004576">
    <property type="entry name" value="Mfd"/>
</dbReference>
<feature type="domain" description="Helicase C-terminal" evidence="15">
    <location>
        <begin position="796"/>
        <end position="954"/>
    </location>
</feature>
<comment type="subcellular location">
    <subcellularLocation>
        <location evidence="1 13">Cytoplasm</location>
    </subcellularLocation>
</comment>
<dbReference type="SMART" id="SM00982">
    <property type="entry name" value="TRCF"/>
    <property type="match status" value="1"/>
</dbReference>
<dbReference type="Pfam" id="PF00271">
    <property type="entry name" value="Helicase_C"/>
    <property type="match status" value="1"/>
</dbReference>
<dbReference type="FunFam" id="3.40.50.300:FF:000546">
    <property type="entry name" value="Transcription-repair-coupling factor"/>
    <property type="match status" value="1"/>
</dbReference>
<dbReference type="GO" id="GO:0006355">
    <property type="term" value="P:regulation of DNA-templated transcription"/>
    <property type="evidence" value="ECO:0007669"/>
    <property type="project" value="UniProtKB-UniRule"/>
</dbReference>
<protein>
    <recommendedName>
        <fullName evidence="12 13">Transcription-repair-coupling factor</fullName>
        <shortName evidence="13">TRCF</shortName>
        <ecNumber evidence="13">3.6.4.-</ecNumber>
    </recommendedName>
</protein>
<evidence type="ECO:0000256" key="6">
    <source>
        <dbReference type="ARBA" id="ARBA00022806"/>
    </source>
</evidence>
<evidence type="ECO:0000256" key="12">
    <source>
        <dbReference type="ARBA" id="ARBA00070128"/>
    </source>
</evidence>
<dbReference type="Pfam" id="PF03461">
    <property type="entry name" value="TRCF"/>
    <property type="match status" value="1"/>
</dbReference>
<dbReference type="GO" id="GO:0003678">
    <property type="term" value="F:DNA helicase activity"/>
    <property type="evidence" value="ECO:0007669"/>
    <property type="project" value="TreeGrafter"/>
</dbReference>
<evidence type="ECO:0000313" key="16">
    <source>
        <dbReference type="EMBL" id="SCM74491.1"/>
    </source>
</evidence>
<dbReference type="SUPFAM" id="SSF141259">
    <property type="entry name" value="CarD-like"/>
    <property type="match status" value="1"/>
</dbReference>
<dbReference type="InterPro" id="IPR001650">
    <property type="entry name" value="Helicase_C-like"/>
</dbReference>
<evidence type="ECO:0000256" key="4">
    <source>
        <dbReference type="ARBA" id="ARBA00022763"/>
    </source>
</evidence>
<dbReference type="SUPFAM" id="SSF52540">
    <property type="entry name" value="P-loop containing nucleoside triphosphate hydrolases"/>
    <property type="match status" value="3"/>
</dbReference>
<keyword evidence="6" id="KW-0347">Helicase</keyword>
<dbReference type="CDD" id="cd17991">
    <property type="entry name" value="DEXHc_TRCF"/>
    <property type="match status" value="1"/>
</dbReference>
<dbReference type="SMART" id="SM00490">
    <property type="entry name" value="HELICc"/>
    <property type="match status" value="1"/>
</dbReference>
<dbReference type="SMART" id="SM01058">
    <property type="entry name" value="CarD_TRCF"/>
    <property type="match status" value="1"/>
</dbReference>
<dbReference type="InterPro" id="IPR037235">
    <property type="entry name" value="TRCF-like_C_D7"/>
</dbReference>
<evidence type="ECO:0000259" key="15">
    <source>
        <dbReference type="PROSITE" id="PS51194"/>
    </source>
</evidence>
<sequence>MDSFNAVLTSQENQIYIERSGMATRCRLAVEAMARGRTVVLVAREREEYTLARALLTLFTPELSFGEKPLSEPLWRSPCLALPALSQRQDRVSWAARLAALYGLGLGQPRCLVCSVESLLLRHVPLNFFASRNLDLRKGSDYAPELLLDQAVEWGYERVAMVTRPGEMARRGDILDIFPAGYAKPVRLEFFGDTLDEMRVFDAESQRSLQGCDELTLLPASPLALDAKALATARERCDRMFAEGRIGENECYSFKKSLDSGGLGLLPGSVLEATSFIEDWLPKDSLWLLPGEADSADALRDGRLSLKERLEAPDAPLPQPATLTLRKSSQPAPWNGFQRIYAEPLVMGVEVRGLDLAERHLHSFTDLFPLPGAQDRPWQHLSAALKEWRNSRRQVVLSFSSGRSRAKFLKLAEQDGIVPALRYAPEQKGIFALVSPFRSGADLVWDDTLVLGEDILYPKAEKTPRVSSRVFKGLDTFDDLRPGDLLVHRDYGIGRFAGLHHLDLNAAANDFLLVEYSGKDKLYVPADRLGLIQRFKGTEGVEPALDRLGGAAWVVGKEKARKAIEKIAADLVEMYAYRKVTKGFRYDPPGELYHEFEATFGFEETPDQAKAIQDVLDDMDKSSPMDRLVCGDVGFGKTEVALRAAFRAASEGRQVAMLCPTTVLAEQHYQTFRARLAGFPVNVGLLSRFVSRPKQKEVLKAAAAGQVDILIGTHRILSTDVKLPNLTLLILDEEQRFGVRHKEKLKALKKNVDVLTLTATPIPRTLQLSMSGIRELSIIETAPQDRKPVASAVLRRDDNVLRKVMEREMEREGQIFWVYNRVQGLERVAEYVRGLVPAARVGMAHGQMSETELEDTMHKFWHGELDVLVCTSIVESGLDFPRANTLVVDQAQMFGLGQLYQLRGRVGRSDRQAYAFFVVPDAERLTAVAEERLRIIMDMDYLGAGFQVAMEDLRLRGAGNILGEVQSGHMCRVGLDLYLEMLEEAVGRLKGMPESIVAETELTLGLPAHIPASYIDDGRERLRCYKALTSASGGAAREETALSIRDRFGPFPEELANFLAVLDFKQFLTELQVQKAEVRRESVRLTWPDGQTAVQPERIVALAASLPGARVHPPAGLALTLEKDVPLAQGLDRLRQALEDIRIPVAAKVSA</sequence>
<dbReference type="InterPro" id="IPR005118">
    <property type="entry name" value="TRCF_C"/>
</dbReference>
<dbReference type="GO" id="GO:0016787">
    <property type="term" value="F:hydrolase activity"/>
    <property type="evidence" value="ECO:0007669"/>
    <property type="project" value="UniProtKB-KW"/>
</dbReference>
<comment type="similarity">
    <text evidence="10 13">In the N-terminal section; belongs to the UvrB family.</text>
</comment>
<dbReference type="GO" id="GO:0000716">
    <property type="term" value="P:transcription-coupled nucleotide-excision repair, DNA damage recognition"/>
    <property type="evidence" value="ECO:0007669"/>
    <property type="project" value="UniProtKB-UniRule"/>
</dbReference>
<dbReference type="Gene3D" id="3.40.50.300">
    <property type="entry name" value="P-loop containing nucleotide triphosphate hydrolases"/>
    <property type="match status" value="2"/>
</dbReference>
<keyword evidence="3 13" id="KW-0547">Nucleotide-binding</keyword>
<evidence type="ECO:0000256" key="3">
    <source>
        <dbReference type="ARBA" id="ARBA00022741"/>
    </source>
</evidence>
<dbReference type="PROSITE" id="PS51194">
    <property type="entry name" value="HELICASE_CTER"/>
    <property type="match status" value="1"/>
</dbReference>
<reference evidence="16" key="1">
    <citation type="submission" date="2016-08" db="EMBL/GenBank/DDBJ databases">
        <authorList>
            <person name="Seilhamer J.J."/>
        </authorList>
    </citation>
    <scope>NUCLEOTIDE SEQUENCE</scope>
    <source>
        <strain evidence="16">86-1</strain>
    </source>
</reference>
<feature type="domain" description="Helicase ATP-binding" evidence="14">
    <location>
        <begin position="618"/>
        <end position="779"/>
    </location>
</feature>
<keyword evidence="8 13" id="KW-0238">DNA-binding</keyword>
<dbReference type="InterPro" id="IPR041471">
    <property type="entry name" value="UvrB_inter"/>
</dbReference>
<dbReference type="InterPro" id="IPR003711">
    <property type="entry name" value="CarD-like/TRCF_RID"/>
</dbReference>
<dbReference type="RefSeq" id="WP_179981185.1">
    <property type="nucleotide sequence ID" value="NZ_LT608333.1"/>
</dbReference>
<evidence type="ECO:0000256" key="7">
    <source>
        <dbReference type="ARBA" id="ARBA00022840"/>
    </source>
</evidence>
<dbReference type="Pfam" id="PF17757">
    <property type="entry name" value="UvrB_inter"/>
    <property type="match status" value="1"/>
</dbReference>
<dbReference type="SUPFAM" id="SSF143517">
    <property type="entry name" value="TRCF domain-like"/>
    <property type="match status" value="1"/>
</dbReference>
<evidence type="ECO:0000256" key="9">
    <source>
        <dbReference type="ARBA" id="ARBA00023204"/>
    </source>
</evidence>
<dbReference type="PANTHER" id="PTHR47964">
    <property type="entry name" value="ATP-DEPENDENT DNA HELICASE HOMOLOG RECG, CHLOROPLASTIC"/>
    <property type="match status" value="1"/>
</dbReference>
<name>A0A212LAA0_9BACT</name>
<dbReference type="EC" id="3.6.4.-" evidence="13"/>
<dbReference type="InterPro" id="IPR027417">
    <property type="entry name" value="P-loop_NTPase"/>
</dbReference>
<keyword evidence="9 13" id="KW-0234">DNA repair</keyword>
<dbReference type="Pfam" id="PF00270">
    <property type="entry name" value="DEAD"/>
    <property type="match status" value="1"/>
</dbReference>